<dbReference type="AlphaFoldDB" id="A0A7J7N499"/>
<accession>A0A7J7N499</accession>
<gene>
    <name evidence="1" type="ORF">GIB67_002608</name>
</gene>
<sequence length="113" mass="13242">MKNMMEPTTSWNSSPMKMKVMFPKCDFYRARSKITYEELNVSTEPSPLLLQNYEPRDFRRLTQSDGKGHLSTSVVTTSARVRFKCRSVLVKLRETYLILIEVPHLKHKFKATN</sequence>
<name>A0A7J7N499_9MAGN</name>
<reference evidence="1 2" key="1">
    <citation type="journal article" date="2020" name="IScience">
        <title>Genome Sequencing of the Endangered Kingdonia uniflora (Circaeasteraceae, Ranunculales) Reveals Potential Mechanisms of Evolutionary Specialization.</title>
        <authorList>
            <person name="Sun Y."/>
            <person name="Deng T."/>
            <person name="Zhang A."/>
            <person name="Moore M.J."/>
            <person name="Landis J.B."/>
            <person name="Lin N."/>
            <person name="Zhang H."/>
            <person name="Zhang X."/>
            <person name="Huang J."/>
            <person name="Zhang X."/>
            <person name="Sun H."/>
            <person name="Wang H."/>
        </authorList>
    </citation>
    <scope>NUCLEOTIDE SEQUENCE [LARGE SCALE GENOMIC DNA]</scope>
    <source>
        <strain evidence="1">TB1705</strain>
        <tissue evidence="1">Leaf</tissue>
    </source>
</reference>
<evidence type="ECO:0000313" key="1">
    <source>
        <dbReference type="EMBL" id="KAF6162019.1"/>
    </source>
</evidence>
<organism evidence="1 2">
    <name type="scientific">Kingdonia uniflora</name>
    <dbReference type="NCBI Taxonomy" id="39325"/>
    <lineage>
        <taxon>Eukaryota</taxon>
        <taxon>Viridiplantae</taxon>
        <taxon>Streptophyta</taxon>
        <taxon>Embryophyta</taxon>
        <taxon>Tracheophyta</taxon>
        <taxon>Spermatophyta</taxon>
        <taxon>Magnoliopsida</taxon>
        <taxon>Ranunculales</taxon>
        <taxon>Circaeasteraceae</taxon>
        <taxon>Kingdonia</taxon>
    </lineage>
</organism>
<evidence type="ECO:0000313" key="2">
    <source>
        <dbReference type="Proteomes" id="UP000541444"/>
    </source>
</evidence>
<protein>
    <submittedName>
        <fullName evidence="1">Uncharacterized protein</fullName>
    </submittedName>
</protein>
<dbReference type="Proteomes" id="UP000541444">
    <property type="component" value="Unassembled WGS sequence"/>
</dbReference>
<comment type="caution">
    <text evidence="1">The sequence shown here is derived from an EMBL/GenBank/DDBJ whole genome shotgun (WGS) entry which is preliminary data.</text>
</comment>
<keyword evidence="2" id="KW-1185">Reference proteome</keyword>
<proteinExistence type="predicted"/>
<dbReference type="EMBL" id="JACGCM010001059">
    <property type="protein sequence ID" value="KAF6162019.1"/>
    <property type="molecule type" value="Genomic_DNA"/>
</dbReference>